<comment type="function">
    <text evidence="1 15">Binds the cellulose synthase activator, bis-(3'-5') cyclic diguanylic acid (c-di-GMP).</text>
</comment>
<evidence type="ECO:0000256" key="4">
    <source>
        <dbReference type="ARBA" id="ARBA00010714"/>
    </source>
</evidence>
<feature type="transmembrane region" description="Helical" evidence="15">
    <location>
        <begin position="49"/>
        <end position="71"/>
    </location>
</feature>
<keyword evidence="7 15" id="KW-1003">Cell membrane</keyword>
<keyword evidence="9 15" id="KW-0973">c-di-GMP</keyword>
<dbReference type="Gene3D" id="2.60.120.260">
    <property type="entry name" value="Galactose-binding domain-like"/>
    <property type="match status" value="2"/>
</dbReference>
<dbReference type="EMBL" id="CYGX02000120">
    <property type="protein sequence ID" value="SIT48990.1"/>
    <property type="molecule type" value="Genomic_DNA"/>
</dbReference>
<dbReference type="GO" id="GO:0006011">
    <property type="term" value="P:UDP-alpha-D-glucose metabolic process"/>
    <property type="evidence" value="ECO:0007669"/>
    <property type="project" value="InterPro"/>
</dbReference>
<evidence type="ECO:0000256" key="12">
    <source>
        <dbReference type="ARBA" id="ARBA00022989"/>
    </source>
</evidence>
<dbReference type="GO" id="GO:0030244">
    <property type="term" value="P:cellulose biosynthetic process"/>
    <property type="evidence" value="ECO:0007669"/>
    <property type="project" value="UniProtKB-KW"/>
</dbReference>
<reference evidence="16 17" key="1">
    <citation type="submission" date="2016-12" db="EMBL/GenBank/DDBJ databases">
        <authorList>
            <person name="Song W.-J."/>
            <person name="Kurnit D.M."/>
        </authorList>
    </citation>
    <scope>NUCLEOTIDE SEQUENCE [LARGE SCALE GENOMIC DNA]</scope>
    <source>
        <strain evidence="16 17">STM7296</strain>
    </source>
</reference>
<dbReference type="InterPro" id="IPR003920">
    <property type="entry name" value="Cell_synth_B"/>
</dbReference>
<evidence type="ECO:0000313" key="16">
    <source>
        <dbReference type="EMBL" id="SIT48990.1"/>
    </source>
</evidence>
<keyword evidence="11 15" id="KW-0135">Cellulose biosynthesis</keyword>
<evidence type="ECO:0000256" key="11">
    <source>
        <dbReference type="ARBA" id="ARBA00022916"/>
    </source>
</evidence>
<comment type="similarity">
    <text evidence="4 15">Belongs to the AcsB/BcsB family.</text>
</comment>
<keyword evidence="12 15" id="KW-1133">Transmembrane helix</keyword>
<dbReference type="UniPathway" id="UPA00694"/>
<dbReference type="PANTHER" id="PTHR39083">
    <property type="entry name" value="CYCLIC DI-GMP-BINDING PROTEIN"/>
    <property type="match status" value="1"/>
</dbReference>
<dbReference type="PRINTS" id="PR01440">
    <property type="entry name" value="CELLSNTHASEB"/>
</dbReference>
<dbReference type="NCBIfam" id="NF008323">
    <property type="entry name" value="PRK11114.1-1"/>
    <property type="match status" value="1"/>
</dbReference>
<dbReference type="Proteomes" id="UP000187012">
    <property type="component" value="Unassembled WGS sequence"/>
</dbReference>
<comment type="pathway">
    <text evidence="3 15">Glycan metabolism; bacterial cellulose biosynthesis.</text>
</comment>
<comment type="subunit">
    <text evidence="5 15">Tightly associated with the cellulose synthase catalytic subunit.</text>
</comment>
<comment type="caution">
    <text evidence="15">Lacks conserved residue(s) required for the propagation of feature annotation.</text>
</comment>
<dbReference type="NCBIfam" id="NF008326">
    <property type="entry name" value="PRK11114.1-5"/>
    <property type="match status" value="1"/>
</dbReference>
<evidence type="ECO:0000256" key="5">
    <source>
        <dbReference type="ARBA" id="ARBA00011437"/>
    </source>
</evidence>
<gene>
    <name evidence="16" type="ORF">BN2475_1200002</name>
</gene>
<comment type="subcellular location">
    <subcellularLocation>
        <location evidence="2">Cell inner membrane</location>
        <topology evidence="2">Single-pass membrane protein</topology>
    </subcellularLocation>
</comment>
<keyword evidence="10 15" id="KW-0812">Transmembrane</keyword>
<keyword evidence="17" id="KW-1185">Reference proteome</keyword>
<keyword evidence="8 15" id="KW-0997">Cell inner membrane</keyword>
<name>A0A1N7SNJ5_9BURK</name>
<dbReference type="GO" id="GO:0005886">
    <property type="term" value="C:plasma membrane"/>
    <property type="evidence" value="ECO:0007669"/>
    <property type="project" value="UniProtKB-SubCell"/>
</dbReference>
<evidence type="ECO:0000256" key="13">
    <source>
        <dbReference type="ARBA" id="ARBA00023136"/>
    </source>
</evidence>
<keyword evidence="13 15" id="KW-0472">Membrane</keyword>
<protein>
    <recommendedName>
        <fullName evidence="6 15">Cyclic di-GMP-binding protein</fullName>
    </recommendedName>
    <alternativeName>
        <fullName evidence="14 15">Cellulose synthase regulatory subunit</fullName>
    </alternativeName>
</protein>
<evidence type="ECO:0000256" key="1">
    <source>
        <dbReference type="ARBA" id="ARBA00002057"/>
    </source>
</evidence>
<sequence length="840" mass="89198">MYRAGNRGALTWQSVSQFRMLMRQTECAQCPPDGWTAEVKQADLFMKPVVSLCLSLTAAVCALSAAVSFAAPSESSAASARVASSPAANAAASAALASVASGANAAHAISAVNATNAANATTASASSINGSTTTHVSFAALGAYQPLNLRGLEDARTVSVGVRLDRVVTAARLRLRYTYSPALVFALSHLKVSINNEVVATVPFDREHAGQIVTQEIALDPRFLTDYNQLGLRLIAHYTLDHCEDPDNTSLWADVSPTSELILDTAPIRLPNDLALLPAPFFDRRDASRLRLPFVLPAAADNATLRSAGVLASWFGAQADYRQARFPALSALPSDDHAVVVARSAQLPADLKLPPVNGPMLMVADNPVAAGKKLLIVTGRTAAEVDAASAALVLGTTALAGPAVQIREVDIGAPRKPYDAPRWVPVDRPVAFKELIDDPNQLQVRGSSPDAIRLNLRVPADLYSWNGAGVPLNLKYRYTAPTVQNNSALAVQINDHLVKSYRLAPASADDAQGRLQLPVLSSSGNRSSSALDIPAFRVGSSNQLQLRFNLDSQKTGLCQGVASNPVQAAVDPDSTIDFSDFVHFAQMPNLAYFANSGFPFTRYADLAQTAVVIPENPAPQELESMLTMLGHMGQWTGYPALRVQIARPRELAQLTGKDLLAIGGNGSAPLLARWRQALPLSIGEGSNDAAADNPITHASFSVQEQWRNGAHLPAGSARIERDGPLAALMGFELPGSKGLSVVALNATDQQQLSRLLDMLEKPDRVAQLQGDVALLRGGVVDSMRVGEPYLVGYVPWYARLWSKAIQHPVLLGVLGALAGLLLAIGAFTALQELAARRRGV</sequence>
<evidence type="ECO:0000256" key="10">
    <source>
        <dbReference type="ARBA" id="ARBA00022692"/>
    </source>
</evidence>
<evidence type="ECO:0000256" key="2">
    <source>
        <dbReference type="ARBA" id="ARBA00004377"/>
    </source>
</evidence>
<dbReference type="STRING" id="1247936.BN2475_1200002"/>
<evidence type="ECO:0000256" key="7">
    <source>
        <dbReference type="ARBA" id="ARBA00022475"/>
    </source>
</evidence>
<proteinExistence type="inferred from homology"/>
<evidence type="ECO:0000256" key="8">
    <source>
        <dbReference type="ARBA" id="ARBA00022519"/>
    </source>
</evidence>
<organism evidence="16 17">
    <name type="scientific">Paraburkholderia ribeironis</name>
    <dbReference type="NCBI Taxonomy" id="1247936"/>
    <lineage>
        <taxon>Bacteria</taxon>
        <taxon>Pseudomonadati</taxon>
        <taxon>Pseudomonadota</taxon>
        <taxon>Betaproteobacteria</taxon>
        <taxon>Burkholderiales</taxon>
        <taxon>Burkholderiaceae</taxon>
        <taxon>Paraburkholderia</taxon>
    </lineage>
</organism>
<feature type="transmembrane region" description="Helical" evidence="15">
    <location>
        <begin position="809"/>
        <end position="830"/>
    </location>
</feature>
<dbReference type="PANTHER" id="PTHR39083:SF1">
    <property type="entry name" value="CYCLIC DI-GMP-BINDING PROTEIN"/>
    <property type="match status" value="1"/>
</dbReference>
<evidence type="ECO:0000256" key="3">
    <source>
        <dbReference type="ARBA" id="ARBA00005186"/>
    </source>
</evidence>
<evidence type="ECO:0000256" key="14">
    <source>
        <dbReference type="ARBA" id="ARBA00033444"/>
    </source>
</evidence>
<evidence type="ECO:0000256" key="6">
    <source>
        <dbReference type="ARBA" id="ARBA00021844"/>
    </source>
</evidence>
<evidence type="ECO:0000256" key="15">
    <source>
        <dbReference type="RuleBase" id="RU365021"/>
    </source>
</evidence>
<evidence type="ECO:0000313" key="17">
    <source>
        <dbReference type="Proteomes" id="UP000187012"/>
    </source>
</evidence>
<accession>A0A1N7SNJ5</accession>
<dbReference type="Pfam" id="PF03170">
    <property type="entry name" value="BcsB"/>
    <property type="match status" value="1"/>
</dbReference>
<evidence type="ECO:0000256" key="9">
    <source>
        <dbReference type="ARBA" id="ARBA00022636"/>
    </source>
</evidence>
<dbReference type="InterPro" id="IPR018513">
    <property type="entry name" value="Cell_synthase_bac"/>
</dbReference>
<dbReference type="AlphaFoldDB" id="A0A1N7SNJ5"/>